<evidence type="ECO:0000313" key="2">
    <source>
        <dbReference type="EMBL" id="PYI66537.1"/>
    </source>
</evidence>
<proteinExistence type="predicted"/>
<reference evidence="2 3" key="1">
    <citation type="submission" date="2018-05" db="EMBL/GenBank/DDBJ databases">
        <title>Genetic diversity of glacier-inhabiting Cryobacterium bacteria in China and description of Cryobacterium mengkeensis sp. nov. and Arthrobacter glacialis sp. nov.</title>
        <authorList>
            <person name="Liu Q."/>
            <person name="Xin Y.-H."/>
        </authorList>
    </citation>
    <scope>NUCLEOTIDE SEQUENCE [LARGE SCALE GENOMIC DNA]</scope>
    <source>
        <strain evidence="2 3">LI2</strain>
    </source>
</reference>
<dbReference type="Pfam" id="PF14690">
    <property type="entry name" value="Zn_ribbon_ISL3"/>
    <property type="match status" value="1"/>
</dbReference>
<dbReference type="InterPro" id="IPR029261">
    <property type="entry name" value="Transposase_Znf"/>
</dbReference>
<sequence length="213" mass="23884">MALLTYVWVRICVLWGMGNPVDLVVLTQPNSGVTHSGVSMRATTLLNRVLNLTGVRFIDVEPGTVGAADPLVLRVASNARKRLECPHCDFSTMAGYDTRWTESSWRHLNVAGKVTVLTMLRRRLRCLTHGVVVQRVPFVRPDARFTMDFEAMITWLVTRADKGCWACRGMLSHVPYKSSRSGSHRLHAGHCLANQRAPARRTRSWLLRSGNSC</sequence>
<organism evidence="2 3">
    <name type="scientific">Arthrobacter livingstonensis</name>
    <dbReference type="NCBI Taxonomy" id="670078"/>
    <lineage>
        <taxon>Bacteria</taxon>
        <taxon>Bacillati</taxon>
        <taxon>Actinomycetota</taxon>
        <taxon>Actinomycetes</taxon>
        <taxon>Micrococcales</taxon>
        <taxon>Micrococcaceae</taxon>
        <taxon>Arthrobacter</taxon>
    </lineage>
</organism>
<keyword evidence="3" id="KW-1185">Reference proteome</keyword>
<name>A0A2V5LTJ8_9MICC</name>
<evidence type="ECO:0000259" key="1">
    <source>
        <dbReference type="Pfam" id="PF14690"/>
    </source>
</evidence>
<protein>
    <recommendedName>
        <fullName evidence="1">Transposase IS204/IS1001/IS1096/IS1165 zinc-finger domain-containing protein</fullName>
    </recommendedName>
</protein>
<feature type="domain" description="Transposase IS204/IS1001/IS1096/IS1165 zinc-finger" evidence="1">
    <location>
        <begin position="84"/>
        <end position="127"/>
    </location>
</feature>
<comment type="caution">
    <text evidence="2">The sequence shown here is derived from an EMBL/GenBank/DDBJ whole genome shotgun (WGS) entry which is preliminary data.</text>
</comment>
<evidence type="ECO:0000313" key="3">
    <source>
        <dbReference type="Proteomes" id="UP000247832"/>
    </source>
</evidence>
<gene>
    <name evidence="2" type="ORF">CVV68_13270</name>
</gene>
<dbReference type="Proteomes" id="UP000247832">
    <property type="component" value="Unassembled WGS sequence"/>
</dbReference>
<dbReference type="AlphaFoldDB" id="A0A2V5LTJ8"/>
<accession>A0A2V5LTJ8</accession>
<dbReference type="EMBL" id="QJVD01000014">
    <property type="protein sequence ID" value="PYI66537.1"/>
    <property type="molecule type" value="Genomic_DNA"/>
</dbReference>